<dbReference type="Proteomes" id="UP000830449">
    <property type="component" value="Segment"/>
</dbReference>
<dbReference type="KEGG" id="vg:80539666"/>
<keyword evidence="6 9" id="KW-1133">Transmembrane helix</keyword>
<feature type="transmembrane region" description="Helical" evidence="9">
    <location>
        <begin position="520"/>
        <end position="539"/>
    </location>
</feature>
<evidence type="ECO:0000256" key="6">
    <source>
        <dbReference type="ARBA" id="ARBA00022989"/>
    </source>
</evidence>
<protein>
    <submittedName>
        <fullName evidence="12">Glycoprotein</fullName>
    </submittedName>
</protein>
<evidence type="ECO:0000256" key="1">
    <source>
        <dbReference type="ARBA" id="ARBA00004563"/>
    </source>
</evidence>
<name>A0AAE8XBL0_9RHAB</name>
<reference evidence="12" key="2">
    <citation type="submission" date="2021-01" db="EMBL/GenBank/DDBJ databases">
        <authorList>
            <person name="Luo D."/>
            <person name="Zhou Z."/>
            <person name="Ge X."/>
            <person name="Shi Z."/>
            <person name="Bourhy H."/>
            <person name="Marc G."/>
            <person name="Dacheux L."/>
        </authorList>
    </citation>
    <scope>NUCLEOTIDE SEQUENCE</scope>
    <source>
        <strain evidence="12">0408RCA</strain>
    </source>
</reference>
<keyword evidence="4" id="KW-0946">Virion</keyword>
<dbReference type="Pfam" id="PF24833">
    <property type="entry name" value="Rhabdo_glycop_CD"/>
    <property type="match status" value="1"/>
</dbReference>
<dbReference type="SUPFAM" id="SSF161008">
    <property type="entry name" value="Viral glycoprotein ectodomain-like"/>
    <property type="match status" value="2"/>
</dbReference>
<sequence length="547" mass="63035">MFSFVFMCLLVSGYGYEHMYFPTSMTTDFKPVPIDKLNCPYDIDDTYFNESIAIPGKLLVTNTAKVPGQLCYKHRLVTQCSENFFGHQTYTHEVEHLPISSTDKIEVIENDDKAPDVTCKWMSDVVAEKIVTLCDNLEIDYDVSMEIGLHPSLGSFKCSDQVCSVDKYHLFKTSNISSIVKSYTPTLLEFEGRDGHITQDSLVKSDIFPKTSLRKACVSMESQGKQFLMKLITSNGLLIEIDQKFNVDKDSYGTWNKGIQDSHSEDDIKHFVAKKFKSDSIWGQTMFDGNGATRAKVGKWTDNHLKRFYKLLFDLRICQQNDFQRVRVPTLDYNRKMTEMYIESKLDQYQCKRKLYDIATSGKITHADLGLLAQNHEGVGPVYHIYKSDVTVGFGKYERLIWDPKGDELGYTEINGEKKRIKCPEWVKDSSDPEVRWCVNGIMNKGSTYYHPIFGGDNIDDLKKSFETVNLRLVPHISLVLKDRNSSSWVDYYKLKEYTDYRGLTQVTNWFNSLGSEIKYYLIGVSIILLSLILLLTCCRRKSQYRY</sequence>
<dbReference type="InterPro" id="IPR001903">
    <property type="entry name" value="Rhabdo_glycop_FD"/>
</dbReference>
<gene>
    <name evidence="12" type="primary">G</name>
</gene>
<dbReference type="RefSeq" id="YP_010800993.1">
    <property type="nucleotide sequence ID" value="NC_076932.1"/>
</dbReference>
<keyword evidence="7 9" id="KW-0472">Membrane</keyword>
<keyword evidence="5" id="KW-0261">Viral envelope protein</keyword>
<evidence type="ECO:0000256" key="8">
    <source>
        <dbReference type="ARBA" id="ARBA00023180"/>
    </source>
</evidence>
<evidence type="ECO:0000256" key="9">
    <source>
        <dbReference type="SAM" id="Phobius"/>
    </source>
</evidence>
<evidence type="ECO:0000313" key="13">
    <source>
        <dbReference type="Proteomes" id="UP000830449"/>
    </source>
</evidence>
<accession>A0AAE8XBL0</accession>
<keyword evidence="13" id="KW-1185">Reference proteome</keyword>
<evidence type="ECO:0000256" key="3">
    <source>
        <dbReference type="ARBA" id="ARBA00022729"/>
    </source>
</evidence>
<organism evidence="12 13">
    <name type="scientific">Sandjimba virus</name>
    <dbReference type="NCBI Taxonomy" id="380432"/>
    <lineage>
        <taxon>Viruses</taxon>
        <taxon>Riboviria</taxon>
        <taxon>Orthornavirae</taxon>
        <taxon>Negarnaviricota</taxon>
        <taxon>Haploviricotina</taxon>
        <taxon>Monjiviricetes</taxon>
        <taxon>Mononegavirales</taxon>
        <taxon>Rhabdoviridae</taxon>
        <taxon>Alpharhabdovirinae</taxon>
        <taxon>Sunrhavirus</taxon>
        <taxon>Sunrhavirus sandjimba</taxon>
    </lineage>
</organism>
<dbReference type="Pfam" id="PF00974">
    <property type="entry name" value="Rhabdo_glycop_FD"/>
    <property type="match status" value="1"/>
</dbReference>
<dbReference type="InterPro" id="IPR055447">
    <property type="entry name" value="Rhabdo_glycop_CD"/>
</dbReference>
<feature type="domain" description="Spike glycoprotein G central" evidence="11">
    <location>
        <begin position="325"/>
        <end position="444"/>
    </location>
</feature>
<evidence type="ECO:0000256" key="4">
    <source>
        <dbReference type="ARBA" id="ARBA00022844"/>
    </source>
</evidence>
<evidence type="ECO:0000259" key="10">
    <source>
        <dbReference type="Pfam" id="PF00974"/>
    </source>
</evidence>
<dbReference type="GO" id="GO:0019031">
    <property type="term" value="C:viral envelope"/>
    <property type="evidence" value="ECO:0007669"/>
    <property type="project" value="UniProtKB-KW"/>
</dbReference>
<evidence type="ECO:0000259" key="11">
    <source>
        <dbReference type="Pfam" id="PF24833"/>
    </source>
</evidence>
<feature type="domain" description="Spike glycoprotein fusion" evidence="10">
    <location>
        <begin position="66"/>
        <end position="158"/>
    </location>
</feature>
<dbReference type="EMBL" id="MW491754">
    <property type="protein sequence ID" value="UAU42856.1"/>
    <property type="molecule type" value="Viral_cRNA"/>
</dbReference>
<keyword evidence="2 9" id="KW-0812">Transmembrane</keyword>
<keyword evidence="3" id="KW-0732">Signal</keyword>
<dbReference type="GeneID" id="80539666"/>
<proteinExistence type="predicted"/>
<reference evidence="12" key="1">
    <citation type="journal article" date="2021" name="Viruses">
        <title>Genome Characterization of Bird-Related Rhabdoviruses Circulating in Africa.</title>
        <authorList>
            <person name="Luo D.-S."/>
            <person name="Zhou Z.-J."/>
            <person name="Ge X.-Y."/>
            <person name="Bourhy H."/>
            <person name="Shi Z.-L."/>
            <person name="Grandadam M."/>
            <person name="Dacheux L."/>
        </authorList>
    </citation>
    <scope>NUCLEOTIDE SEQUENCE</scope>
    <source>
        <strain evidence="12">0408RCA</strain>
    </source>
</reference>
<evidence type="ECO:0000256" key="5">
    <source>
        <dbReference type="ARBA" id="ARBA00022879"/>
    </source>
</evidence>
<keyword evidence="8" id="KW-0325">Glycoprotein</keyword>
<comment type="subcellular location">
    <subcellularLocation>
        <location evidence="1">Virion membrane</location>
        <topology evidence="1">Single-pass type I membrane protein</topology>
    </subcellularLocation>
</comment>
<evidence type="ECO:0000256" key="2">
    <source>
        <dbReference type="ARBA" id="ARBA00022692"/>
    </source>
</evidence>
<dbReference type="GO" id="GO:0055036">
    <property type="term" value="C:virion membrane"/>
    <property type="evidence" value="ECO:0007669"/>
    <property type="project" value="UniProtKB-SubCell"/>
</dbReference>
<evidence type="ECO:0000256" key="7">
    <source>
        <dbReference type="ARBA" id="ARBA00023136"/>
    </source>
</evidence>
<evidence type="ECO:0000313" key="12">
    <source>
        <dbReference type="EMBL" id="UAU42856.1"/>
    </source>
</evidence>